<dbReference type="OrthoDB" id="10362648at2759"/>
<evidence type="ECO:0000313" key="3">
    <source>
        <dbReference type="Proteomes" id="UP000286415"/>
    </source>
</evidence>
<reference evidence="2 3" key="1">
    <citation type="journal article" date="2018" name="Biotechnol. Adv.">
        <title>Improved genomic resources and new bioinformatic workflow for the carcinogenic parasite Clonorchis sinensis: Biotechnological implications.</title>
        <authorList>
            <person name="Wang D."/>
            <person name="Korhonen P.K."/>
            <person name="Gasser R.B."/>
            <person name="Young N.D."/>
        </authorList>
    </citation>
    <scope>NUCLEOTIDE SEQUENCE [LARGE SCALE GENOMIC DNA]</scope>
    <source>
        <strain evidence="2">Cs-k2</strain>
    </source>
</reference>
<reference evidence="2 3" key="2">
    <citation type="journal article" date="2021" name="Genomics">
        <title>High-quality reference genome for Clonorchis sinensis.</title>
        <authorList>
            <person name="Young N.D."/>
            <person name="Stroehlein A.J."/>
            <person name="Kinkar L."/>
            <person name="Wang T."/>
            <person name="Sohn W.M."/>
            <person name="Chang B.C.H."/>
            <person name="Kaur P."/>
            <person name="Weisz D."/>
            <person name="Dudchenko O."/>
            <person name="Aiden E.L."/>
            <person name="Korhonen P.K."/>
            <person name="Gasser R.B."/>
        </authorList>
    </citation>
    <scope>NUCLEOTIDE SEQUENCE [LARGE SCALE GENOMIC DNA]</scope>
    <source>
        <strain evidence="2">Cs-k2</strain>
    </source>
</reference>
<protein>
    <submittedName>
        <fullName evidence="2">Uncharacterized protein</fullName>
    </submittedName>
</protein>
<dbReference type="Proteomes" id="UP000286415">
    <property type="component" value="Unassembled WGS sequence"/>
</dbReference>
<keyword evidence="3" id="KW-1185">Reference proteome</keyword>
<name>A0A8T1LZ76_CLOSI</name>
<evidence type="ECO:0000313" key="2">
    <source>
        <dbReference type="EMBL" id="KAG5442039.1"/>
    </source>
</evidence>
<proteinExistence type="predicted"/>
<feature type="chain" id="PRO_5035845136" evidence="1">
    <location>
        <begin position="20"/>
        <end position="102"/>
    </location>
</feature>
<gene>
    <name evidence="2" type="ORF">CSKR_112027</name>
</gene>
<sequence length="102" mass="11905">MLGYVLFVATTVLLISVRSQDRDEYLTCLEKCGTDITDIQVELCQDGCDWDDKERCLARNSKDLQERRNCVLTGRIRCLGRCVGESWCKDYCEFFYDPEDEK</sequence>
<evidence type="ECO:0000256" key="1">
    <source>
        <dbReference type="SAM" id="SignalP"/>
    </source>
</evidence>
<dbReference type="EMBL" id="NIRI02000076">
    <property type="protein sequence ID" value="KAG5442039.1"/>
    <property type="molecule type" value="Genomic_DNA"/>
</dbReference>
<comment type="caution">
    <text evidence="2">The sequence shown here is derived from an EMBL/GenBank/DDBJ whole genome shotgun (WGS) entry which is preliminary data.</text>
</comment>
<keyword evidence="1" id="KW-0732">Signal</keyword>
<dbReference type="AlphaFoldDB" id="A0A8T1LZ76"/>
<feature type="signal peptide" evidence="1">
    <location>
        <begin position="1"/>
        <end position="19"/>
    </location>
</feature>
<organism evidence="2 3">
    <name type="scientific">Clonorchis sinensis</name>
    <name type="common">Chinese liver fluke</name>
    <dbReference type="NCBI Taxonomy" id="79923"/>
    <lineage>
        <taxon>Eukaryota</taxon>
        <taxon>Metazoa</taxon>
        <taxon>Spiralia</taxon>
        <taxon>Lophotrochozoa</taxon>
        <taxon>Platyhelminthes</taxon>
        <taxon>Trematoda</taxon>
        <taxon>Digenea</taxon>
        <taxon>Opisthorchiida</taxon>
        <taxon>Opisthorchiata</taxon>
        <taxon>Opisthorchiidae</taxon>
        <taxon>Clonorchis</taxon>
    </lineage>
</organism>
<accession>A0A8T1LZ76</accession>